<dbReference type="Pfam" id="PF03372">
    <property type="entry name" value="Exo_endo_phos"/>
    <property type="match status" value="1"/>
</dbReference>
<dbReference type="Gene3D" id="3.60.10.10">
    <property type="entry name" value="Endonuclease/exonuclease/phosphatase"/>
    <property type="match status" value="1"/>
</dbReference>
<reference evidence="2 3" key="1">
    <citation type="submission" date="2013-10" db="EMBL/GenBank/DDBJ databases">
        <authorList>
            <person name="Wang G."/>
            <person name="Zhuang W."/>
        </authorList>
    </citation>
    <scope>NUCLEOTIDE SEQUENCE [LARGE SCALE GENOMIC DNA]</scope>
    <source>
        <strain evidence="2 3">DSM 20118</strain>
    </source>
</reference>
<evidence type="ECO:0000259" key="1">
    <source>
        <dbReference type="Pfam" id="PF03372"/>
    </source>
</evidence>
<dbReference type="InterPro" id="IPR036691">
    <property type="entry name" value="Endo/exonu/phosph_ase_sf"/>
</dbReference>
<comment type="caution">
    <text evidence="2">The sequence shown here is derived from an EMBL/GenBank/DDBJ whole genome shotgun (WGS) entry which is preliminary data.</text>
</comment>
<dbReference type="EMBL" id="AXNT01000014">
    <property type="protein sequence ID" value="KGM03426.1"/>
    <property type="molecule type" value="Genomic_DNA"/>
</dbReference>
<gene>
    <name evidence="2" type="ORF">Q760_04110</name>
</gene>
<proteinExistence type="predicted"/>
<dbReference type="GO" id="GO:0003824">
    <property type="term" value="F:catalytic activity"/>
    <property type="evidence" value="ECO:0007669"/>
    <property type="project" value="InterPro"/>
</dbReference>
<dbReference type="STRING" id="1408250.Q760_04110"/>
<dbReference type="InterPro" id="IPR005135">
    <property type="entry name" value="Endo/exonuclease/phosphatase"/>
</dbReference>
<keyword evidence="3" id="KW-1185">Reference proteome</keyword>
<organism evidence="2 3">
    <name type="scientific">Cellulomonas cellasea DSM 20118</name>
    <dbReference type="NCBI Taxonomy" id="1408250"/>
    <lineage>
        <taxon>Bacteria</taxon>
        <taxon>Bacillati</taxon>
        <taxon>Actinomycetota</taxon>
        <taxon>Actinomycetes</taxon>
        <taxon>Micrococcales</taxon>
        <taxon>Cellulomonadaceae</taxon>
        <taxon>Cellulomonas</taxon>
    </lineage>
</organism>
<protein>
    <recommendedName>
        <fullName evidence="1">Endonuclease/exonuclease/phosphatase domain-containing protein</fullName>
    </recommendedName>
</protein>
<accession>A0A0A0BDN8</accession>
<dbReference type="AlphaFoldDB" id="A0A0A0BDN8"/>
<name>A0A0A0BDN8_9CELL</name>
<feature type="domain" description="Endonuclease/exonuclease/phosphatase" evidence="1">
    <location>
        <begin position="54"/>
        <end position="265"/>
    </location>
</feature>
<sequence>MILGAGAMPTSSAADVDTSSHAGSSVAVSDVEDAAAASNAAASANLRVVQHNTDQDEARWNRVVRLAESGSWDAVTAQEVCSGWVTALRANHPAWTVAFHEQVAKDDCPGGTKGNAAIHPGAGSAFDEAFDVAGEGKNFGIACAVFDKGTHRVHACSTHFTVYDDNAAEVRLRQARRVKEITGDWIGRGHSVVVGGDLNTTPTLAALDPLYKHPEGRSNGRFIEAAQLANNETRRVGADTVAGRKIDYVFFSANHTPLSAGGNLTYEEPDDGKHKILKATTTLH</sequence>
<evidence type="ECO:0000313" key="3">
    <source>
        <dbReference type="Proteomes" id="UP000029833"/>
    </source>
</evidence>
<dbReference type="SUPFAM" id="SSF56219">
    <property type="entry name" value="DNase I-like"/>
    <property type="match status" value="1"/>
</dbReference>
<evidence type="ECO:0000313" key="2">
    <source>
        <dbReference type="EMBL" id="KGM03426.1"/>
    </source>
</evidence>
<dbReference type="Proteomes" id="UP000029833">
    <property type="component" value="Unassembled WGS sequence"/>
</dbReference>